<dbReference type="EMBL" id="FQXZ01000036">
    <property type="protein sequence ID" value="SHI27117.1"/>
    <property type="molecule type" value="Genomic_DNA"/>
</dbReference>
<dbReference type="CDD" id="cd05233">
    <property type="entry name" value="SDR_c"/>
    <property type="match status" value="1"/>
</dbReference>
<dbReference type="SUPFAM" id="SSF51735">
    <property type="entry name" value="NAD(P)-binding Rossmann-fold domains"/>
    <property type="match status" value="1"/>
</dbReference>
<evidence type="ECO:0000259" key="3">
    <source>
        <dbReference type="SMART" id="SM00822"/>
    </source>
</evidence>
<dbReference type="RefSeq" id="WP_073604770.1">
    <property type="nucleotide sequence ID" value="NZ_FQXZ01000036.1"/>
</dbReference>
<dbReference type="InterPro" id="IPR036291">
    <property type="entry name" value="NAD(P)-bd_dom_sf"/>
</dbReference>
<dbReference type="PANTHER" id="PTHR43477">
    <property type="entry name" value="DIHYDROANTICAPSIN 7-DEHYDROGENASE"/>
    <property type="match status" value="1"/>
</dbReference>
<proteinExistence type="inferred from homology"/>
<evidence type="ECO:0000313" key="5">
    <source>
        <dbReference type="Proteomes" id="UP000184608"/>
    </source>
</evidence>
<dbReference type="PANTHER" id="PTHR43477:SF1">
    <property type="entry name" value="DIHYDROANTICAPSIN 7-DEHYDROGENASE"/>
    <property type="match status" value="1"/>
</dbReference>
<evidence type="ECO:0000256" key="1">
    <source>
        <dbReference type="ARBA" id="ARBA00006484"/>
    </source>
</evidence>
<dbReference type="OrthoDB" id="109589at2"/>
<dbReference type="InterPro" id="IPR057326">
    <property type="entry name" value="KR_dom"/>
</dbReference>
<protein>
    <submittedName>
        <fullName evidence="4">3-oxoacyl-[acyl-carrier-protein] reductase FabG</fullName>
        <ecNumber evidence="4">1.1.1.100</ecNumber>
    </submittedName>
</protein>
<dbReference type="EC" id="1.1.1.100" evidence="4"/>
<dbReference type="GO" id="GO:0004316">
    <property type="term" value="F:3-oxoacyl-[acyl-carrier-protein] reductase (NADPH) activity"/>
    <property type="evidence" value="ECO:0007669"/>
    <property type="project" value="UniProtKB-EC"/>
</dbReference>
<dbReference type="STRING" id="1216006.VA7868_03142"/>
<keyword evidence="2 4" id="KW-0560">Oxidoreductase</keyword>
<evidence type="ECO:0000256" key="2">
    <source>
        <dbReference type="ARBA" id="ARBA00023002"/>
    </source>
</evidence>
<dbReference type="Pfam" id="PF13561">
    <property type="entry name" value="adh_short_C2"/>
    <property type="match status" value="1"/>
</dbReference>
<dbReference type="NCBIfam" id="NF005075">
    <property type="entry name" value="PRK06500.1"/>
    <property type="match status" value="1"/>
</dbReference>
<keyword evidence="5" id="KW-1185">Reference proteome</keyword>
<feature type="domain" description="Ketoreductase" evidence="3">
    <location>
        <begin position="8"/>
        <end position="182"/>
    </location>
</feature>
<name>A0A1M5ZS40_9VIBR</name>
<organism evidence="4 5">
    <name type="scientific">Vibrio aerogenes CECT 7868</name>
    <dbReference type="NCBI Taxonomy" id="1216006"/>
    <lineage>
        <taxon>Bacteria</taxon>
        <taxon>Pseudomonadati</taxon>
        <taxon>Pseudomonadota</taxon>
        <taxon>Gammaproteobacteria</taxon>
        <taxon>Vibrionales</taxon>
        <taxon>Vibrionaceae</taxon>
        <taxon>Vibrio</taxon>
    </lineage>
</organism>
<evidence type="ECO:0000313" key="4">
    <source>
        <dbReference type="EMBL" id="SHI27117.1"/>
    </source>
</evidence>
<dbReference type="InterPro" id="IPR002347">
    <property type="entry name" value="SDR_fam"/>
</dbReference>
<dbReference type="FunFam" id="3.40.50.720:FF:000084">
    <property type="entry name" value="Short-chain dehydrogenase reductase"/>
    <property type="match status" value="1"/>
</dbReference>
<sequence length="250" mass="26739">MSQRMFNKYALITGGTGGIGLETAHQFQEEGAKVIVTGRSSKGIEHARQRLTDAAVFIKNDASDLAQQRELAASLICRIPRLDVLYINAGDVTHQPLEAWDEAGFDQVMATNLKGPFFLIQSLLPLLSDSASIILCGTVSAHIGLAQSSVYAASKAGLISLARTLSGELKHRGIRVNALSPGPTQTDAFDKFGLPEAEKNELIEQVKDLVPLNRMGKPTELAKAAVFMASDESSYMLGSELLIDGGVGNL</sequence>
<dbReference type="InterPro" id="IPR051122">
    <property type="entry name" value="SDR_DHRS6-like"/>
</dbReference>
<dbReference type="Proteomes" id="UP000184608">
    <property type="component" value="Unassembled WGS sequence"/>
</dbReference>
<dbReference type="PRINTS" id="PR00081">
    <property type="entry name" value="GDHRDH"/>
</dbReference>
<reference evidence="4 5" key="1">
    <citation type="submission" date="2016-11" db="EMBL/GenBank/DDBJ databases">
        <authorList>
            <person name="Jaros S."/>
            <person name="Januszkiewicz K."/>
            <person name="Wedrychowicz H."/>
        </authorList>
    </citation>
    <scope>NUCLEOTIDE SEQUENCE [LARGE SCALE GENOMIC DNA]</scope>
    <source>
        <strain evidence="4 5">CECT 7868</strain>
    </source>
</reference>
<dbReference type="AlphaFoldDB" id="A0A1M5ZS40"/>
<accession>A0A1M5ZS40</accession>
<comment type="similarity">
    <text evidence="1">Belongs to the short-chain dehydrogenases/reductases (SDR) family.</text>
</comment>
<gene>
    <name evidence="4" type="primary">fabG_2</name>
    <name evidence="4" type="ORF">VA7868_03142</name>
</gene>
<dbReference type="SMART" id="SM00822">
    <property type="entry name" value="PKS_KR"/>
    <property type="match status" value="1"/>
</dbReference>
<dbReference type="Gene3D" id="3.40.50.720">
    <property type="entry name" value="NAD(P)-binding Rossmann-like Domain"/>
    <property type="match status" value="1"/>
</dbReference>